<dbReference type="GO" id="GO:0016491">
    <property type="term" value="F:oxidoreductase activity"/>
    <property type="evidence" value="ECO:0007669"/>
    <property type="project" value="UniProtKB-KW"/>
</dbReference>
<dbReference type="PANTHER" id="PTHR11908">
    <property type="entry name" value="XANTHINE DEHYDROGENASE"/>
    <property type="match status" value="1"/>
</dbReference>
<dbReference type="PANTHER" id="PTHR11908:SF132">
    <property type="entry name" value="ALDEHYDE OXIDASE 1-RELATED"/>
    <property type="match status" value="1"/>
</dbReference>
<dbReference type="EMBL" id="FNKH01000003">
    <property type="protein sequence ID" value="SDR29690.1"/>
    <property type="molecule type" value="Genomic_DNA"/>
</dbReference>
<evidence type="ECO:0000313" key="5">
    <source>
        <dbReference type="Proteomes" id="UP000181917"/>
    </source>
</evidence>
<dbReference type="Gene3D" id="3.90.1170.50">
    <property type="entry name" value="Aldehyde oxidase/xanthine dehydrogenase, a/b hammerhead"/>
    <property type="match status" value="1"/>
</dbReference>
<evidence type="ECO:0000256" key="2">
    <source>
        <dbReference type="ARBA" id="ARBA00023002"/>
    </source>
</evidence>
<dbReference type="InterPro" id="IPR000674">
    <property type="entry name" value="Ald_Oxase/Xan_DH_a/b"/>
</dbReference>
<sequence>MTDHAVINESGAIRVAPGSSIGTPTDMYEARSRVDGSINYALNAEVPGMVHAAILHSTVPHAEIISIDVAAAEQLKGVVAVLTAADFDAPGAPRRHFGPVINDQPVICGRKVRFTGDPVAAVVAETVEIAREAVALIEVEYNELPVVASIDDALDTDAVHVHDRPPRPRERSYSDIKLLGREGNVCTKFQVRKGDVDRAFAEADVVVEDIYHSPAVEHVTMEPHVVLATFDHGKLDVLTSSQAPFAVRDTLCEMFSLPASKVRVTVPPIGGGYGGKTYAKFEPITAALAWKCRRPVKLVLTREEEFSTTTKHAARIHMRSAVMNDGTIIGRDVVVYFNGGAYADISPRLIKNGGYSTAGPYRIPNVRIDSYALYTNQVPAGAYRGYGVSQAAWAYESQMDQIAAALGMDPVELRHKNLLRAGDEFATGEVMTEATYGELLDMAADAVSWSDGIRETGSSDRVRAKGLAVILKSTITPSTTHAAVRLDADGSVQVLTSSIEMGQGAHTVLAQFAAQALEVDISHVNVTTPDTAYTPYDQTTSSSRTTRAMGGAVTKAAHEVRDKLFERAAPLLGVTGDKLRLHQGRVEVIDVPETSLSIEEVFQETRVGSILGEGEVITSGGLDPETGQGLASDHWHQGSAAVELEVDLGTGKVYLNHVYAAAHAGTVINPKLARLQMHGSVVFGIGHALYEELIFEDGMLTNPNLSDYAITTMGDMPHTLEIDLLEDEGASTIHGLGETVLPPVIAAIGNAVANATGHRVRRLPITPERVIEAMEAR</sequence>
<dbReference type="RefSeq" id="WP_074703511.1">
    <property type="nucleotide sequence ID" value="NZ_CP018865.1"/>
</dbReference>
<dbReference type="OrthoDB" id="9758509at2"/>
<dbReference type="InterPro" id="IPR016208">
    <property type="entry name" value="Ald_Oxase/xanthine_DH-like"/>
</dbReference>
<dbReference type="Gene3D" id="3.30.365.10">
    <property type="entry name" value="Aldehyde oxidase/xanthine dehydrogenase, molybdopterin binding domain"/>
    <property type="match status" value="4"/>
</dbReference>
<dbReference type="Pfam" id="PF01315">
    <property type="entry name" value="Ald_Xan_dh_C"/>
    <property type="match status" value="1"/>
</dbReference>
<organism evidence="4 5">
    <name type="scientific">Crystallibacter crystallopoietes</name>
    <dbReference type="NCBI Taxonomy" id="37928"/>
    <lineage>
        <taxon>Bacteria</taxon>
        <taxon>Bacillati</taxon>
        <taxon>Actinomycetota</taxon>
        <taxon>Actinomycetes</taxon>
        <taxon>Micrococcales</taxon>
        <taxon>Micrococcaceae</taxon>
        <taxon>Crystallibacter</taxon>
    </lineage>
</organism>
<dbReference type="InterPro" id="IPR036856">
    <property type="entry name" value="Ald_Oxase/Xan_DH_a/b_sf"/>
</dbReference>
<dbReference type="InterPro" id="IPR037165">
    <property type="entry name" value="AldOxase/xan_DH_Mopterin-bd_sf"/>
</dbReference>
<dbReference type="AlphaFoldDB" id="A0A1H1HWB3"/>
<evidence type="ECO:0000259" key="3">
    <source>
        <dbReference type="SMART" id="SM01008"/>
    </source>
</evidence>
<dbReference type="KEGG" id="acry:AC20117_22970"/>
<dbReference type="SMART" id="SM01008">
    <property type="entry name" value="Ald_Xan_dh_C"/>
    <property type="match status" value="1"/>
</dbReference>
<feature type="domain" description="Aldehyde oxidase/xanthine dehydrogenase a/b hammerhead" evidence="3">
    <location>
        <begin position="35"/>
        <end position="145"/>
    </location>
</feature>
<evidence type="ECO:0000256" key="1">
    <source>
        <dbReference type="ARBA" id="ARBA00022505"/>
    </source>
</evidence>
<keyword evidence="5" id="KW-1185">Reference proteome</keyword>
<dbReference type="Pfam" id="PF02738">
    <property type="entry name" value="MoCoBD_1"/>
    <property type="match status" value="1"/>
</dbReference>
<dbReference type="InterPro" id="IPR008274">
    <property type="entry name" value="AldOxase/xan_DH_MoCoBD1"/>
</dbReference>
<keyword evidence="2" id="KW-0560">Oxidoreductase</keyword>
<name>A0A1H1HWB3_9MICC</name>
<keyword evidence="1" id="KW-0500">Molybdenum</keyword>
<evidence type="ECO:0000313" key="4">
    <source>
        <dbReference type="EMBL" id="SDR29690.1"/>
    </source>
</evidence>
<accession>A0A1H1HWB3</accession>
<dbReference type="STRING" id="37928.SAMN04489742_4724"/>
<dbReference type="SUPFAM" id="SSF56003">
    <property type="entry name" value="Molybdenum cofactor-binding domain"/>
    <property type="match status" value="1"/>
</dbReference>
<dbReference type="Pfam" id="PF20256">
    <property type="entry name" value="MoCoBD_2"/>
    <property type="match status" value="1"/>
</dbReference>
<proteinExistence type="predicted"/>
<reference evidence="4 5" key="1">
    <citation type="submission" date="2016-10" db="EMBL/GenBank/DDBJ databases">
        <authorList>
            <person name="de Groot N.N."/>
        </authorList>
    </citation>
    <scope>NUCLEOTIDE SEQUENCE [LARGE SCALE GENOMIC DNA]</scope>
    <source>
        <strain evidence="4 5">DSM 20117</strain>
    </source>
</reference>
<dbReference type="GO" id="GO:0005506">
    <property type="term" value="F:iron ion binding"/>
    <property type="evidence" value="ECO:0007669"/>
    <property type="project" value="InterPro"/>
</dbReference>
<protein>
    <submittedName>
        <fullName evidence="4">CO or xanthine dehydrogenase, Mo-binding subunit</fullName>
    </submittedName>
</protein>
<dbReference type="InterPro" id="IPR046867">
    <property type="entry name" value="AldOxase/xan_DH_MoCoBD2"/>
</dbReference>
<dbReference type="SUPFAM" id="SSF54665">
    <property type="entry name" value="CO dehydrogenase molybdoprotein N-domain-like"/>
    <property type="match status" value="1"/>
</dbReference>
<gene>
    <name evidence="4" type="ORF">SAMN04489742_4724</name>
</gene>
<dbReference type="Proteomes" id="UP000181917">
    <property type="component" value="Unassembled WGS sequence"/>
</dbReference>